<gene>
    <name evidence="1" type="ORF">COX03_03165</name>
</gene>
<comment type="caution">
    <text evidence="1">The sequence shown here is derived from an EMBL/GenBank/DDBJ whole genome shotgun (WGS) entry which is preliminary data.</text>
</comment>
<name>A0A2H0BII5_9BACT</name>
<dbReference type="EMBL" id="PCSW01000096">
    <property type="protein sequence ID" value="PIP57434.1"/>
    <property type="molecule type" value="Genomic_DNA"/>
</dbReference>
<protein>
    <recommendedName>
        <fullName evidence="3">Nucleotidyl transferase AbiEii/AbiGii toxin family protein</fullName>
    </recommendedName>
</protein>
<evidence type="ECO:0000313" key="2">
    <source>
        <dbReference type="Proteomes" id="UP000229847"/>
    </source>
</evidence>
<feature type="non-terminal residue" evidence="1">
    <location>
        <position position="200"/>
    </location>
</feature>
<dbReference type="Proteomes" id="UP000229847">
    <property type="component" value="Unassembled WGS sequence"/>
</dbReference>
<sequence>MPSSISVLNQNQKKVLSKLSFLTRDGFYLAGGTSLAIQIGHRTSFDFDFYTPNHFDQNTLFDKFLEIFGDEAIKTSLAKNTLFCTLKTVDCSFFTYPYKLLKKPVLKRGMAVVSLEDIAAMKLLAVNRRPAKRDYVDVYYLLEKFSLGEMIDFAKEKFPNFNFYYLLRALSYFEDIKDDERRKIQMTDKNFSWEAAKNKL</sequence>
<accession>A0A2H0BII5</accession>
<organism evidence="1 2">
    <name type="scientific">Candidatus Woesebacteria bacterium CG22_combo_CG10-13_8_21_14_all_39_10</name>
    <dbReference type="NCBI Taxonomy" id="1975059"/>
    <lineage>
        <taxon>Bacteria</taxon>
        <taxon>Candidatus Woeseibacteriota</taxon>
    </lineage>
</organism>
<evidence type="ECO:0008006" key="3">
    <source>
        <dbReference type="Google" id="ProtNLM"/>
    </source>
</evidence>
<proteinExistence type="predicted"/>
<dbReference type="Pfam" id="PF08843">
    <property type="entry name" value="AbiEii"/>
    <property type="match status" value="1"/>
</dbReference>
<dbReference type="AlphaFoldDB" id="A0A2H0BII5"/>
<reference evidence="1 2" key="1">
    <citation type="submission" date="2017-09" db="EMBL/GenBank/DDBJ databases">
        <title>Depth-based differentiation of microbial function through sediment-hosted aquifers and enrichment of novel symbionts in the deep terrestrial subsurface.</title>
        <authorList>
            <person name="Probst A.J."/>
            <person name="Ladd B."/>
            <person name="Jarett J.K."/>
            <person name="Geller-Mcgrath D.E."/>
            <person name="Sieber C.M."/>
            <person name="Emerson J.B."/>
            <person name="Anantharaman K."/>
            <person name="Thomas B.C."/>
            <person name="Malmstrom R."/>
            <person name="Stieglmeier M."/>
            <person name="Klingl A."/>
            <person name="Woyke T."/>
            <person name="Ryan C.M."/>
            <person name="Banfield J.F."/>
        </authorList>
    </citation>
    <scope>NUCLEOTIDE SEQUENCE [LARGE SCALE GENOMIC DNA]</scope>
    <source>
        <strain evidence="1">CG22_combo_CG10-13_8_21_14_all_39_10</strain>
    </source>
</reference>
<evidence type="ECO:0000313" key="1">
    <source>
        <dbReference type="EMBL" id="PIP57434.1"/>
    </source>
</evidence>
<dbReference type="InterPro" id="IPR014942">
    <property type="entry name" value="AbiEii"/>
</dbReference>